<dbReference type="RefSeq" id="WP_101357824.1">
    <property type="nucleotide sequence ID" value="NZ_NKXO01000006.1"/>
</dbReference>
<dbReference type="OrthoDB" id="9796252at2"/>
<feature type="domain" description="GAF" evidence="2">
    <location>
        <begin position="43"/>
        <end position="153"/>
    </location>
</feature>
<evidence type="ECO:0000256" key="1">
    <source>
        <dbReference type="ARBA" id="ARBA00038454"/>
    </source>
</evidence>
<protein>
    <submittedName>
        <fullName evidence="3">GAF domain-containing protein</fullName>
    </submittedName>
</protein>
<comment type="caution">
    <text evidence="3">The sequence shown here is derived from an EMBL/GenBank/DDBJ whole genome shotgun (WGS) entry which is preliminary data.</text>
</comment>
<gene>
    <name evidence="3" type="ORF">Rain11_0560</name>
</gene>
<dbReference type="SUPFAM" id="SSF55781">
    <property type="entry name" value="GAF domain-like"/>
    <property type="match status" value="1"/>
</dbReference>
<dbReference type="InterPro" id="IPR003018">
    <property type="entry name" value="GAF"/>
</dbReference>
<dbReference type="PANTHER" id="PTHR21021:SF15">
    <property type="entry name" value="FREE METHIONINE-R-SULFOXIDE REDUCTASE"/>
    <property type="match status" value="1"/>
</dbReference>
<evidence type="ECO:0000259" key="2">
    <source>
        <dbReference type="Pfam" id="PF13185"/>
    </source>
</evidence>
<dbReference type="GO" id="GO:0033745">
    <property type="term" value="F:L-methionine-(R)-S-oxide reductase activity"/>
    <property type="evidence" value="ECO:0007669"/>
    <property type="project" value="TreeGrafter"/>
</dbReference>
<evidence type="ECO:0000313" key="4">
    <source>
        <dbReference type="Proteomes" id="UP000233387"/>
    </source>
</evidence>
<name>A0A2N3IJJ1_9BACT</name>
<dbReference type="Proteomes" id="UP000233387">
    <property type="component" value="Unassembled WGS sequence"/>
</dbReference>
<dbReference type="PANTHER" id="PTHR21021">
    <property type="entry name" value="GAF/PUTATIVE CYTOSKELETAL PROTEIN"/>
    <property type="match status" value="1"/>
</dbReference>
<dbReference type="Pfam" id="PF13185">
    <property type="entry name" value="GAF_2"/>
    <property type="match status" value="1"/>
</dbReference>
<dbReference type="FunFam" id="3.30.450.40:FF:000008">
    <property type="entry name" value="GAF domain-containing proteins"/>
    <property type="match status" value="1"/>
</dbReference>
<dbReference type="AlphaFoldDB" id="A0A2N3IJJ1"/>
<dbReference type="EMBL" id="NKXO01000006">
    <property type="protein sequence ID" value="PKQ70477.1"/>
    <property type="molecule type" value="Genomic_DNA"/>
</dbReference>
<dbReference type="Gene3D" id="3.30.450.40">
    <property type="match status" value="1"/>
</dbReference>
<dbReference type="GO" id="GO:0005829">
    <property type="term" value="C:cytosol"/>
    <property type="evidence" value="ECO:0007669"/>
    <property type="project" value="TreeGrafter"/>
</dbReference>
<reference evidence="3 4" key="1">
    <citation type="submission" date="2017-06" db="EMBL/GenBank/DDBJ databases">
        <title>Raineya orbicola gen. nov., sp. nov. a slightly thermophilic bacterium of the phylum Bacteroidetes and the description of Raineyaceae fam. nov.</title>
        <authorList>
            <person name="Albuquerque L."/>
            <person name="Polonia A.R.M."/>
            <person name="Barroso C."/>
            <person name="Froufe H.J.C."/>
            <person name="Lage O."/>
            <person name="Lobo-Da-Cunha A."/>
            <person name="Egas C."/>
            <person name="Da Costa M.S."/>
        </authorList>
    </citation>
    <scope>NUCLEOTIDE SEQUENCE [LARGE SCALE GENOMIC DNA]</scope>
    <source>
        <strain evidence="3 4">SPSPC-11</strain>
    </source>
</reference>
<comment type="similarity">
    <text evidence="1">Belongs to the free Met sulfoxide reductase family.</text>
</comment>
<dbReference type="InterPro" id="IPR051330">
    <property type="entry name" value="Phosphatase_reg/MetRdx"/>
</dbReference>
<dbReference type="InterPro" id="IPR029016">
    <property type="entry name" value="GAF-like_dom_sf"/>
</dbReference>
<sequence length="165" mass="18315">MAETLFIPQTQDRAEIYKALIPQIDALLSQEKDLVANLANFVAVLKEALGFFWIGFYWVKDNELVLAPFQGSLACTRIGYGKGVCGTAWKEARTILVPDVDKFPGHIACSSLSKSEIVVPIFQESNVVGVLDIDSDKLNDFSETDQKGLENLVKILEKHLPSMQK</sequence>
<proteinExistence type="inferred from homology"/>
<organism evidence="3 4">
    <name type="scientific">Raineya orbicola</name>
    <dbReference type="NCBI Taxonomy" id="2016530"/>
    <lineage>
        <taxon>Bacteria</taxon>
        <taxon>Pseudomonadati</taxon>
        <taxon>Bacteroidota</taxon>
        <taxon>Cytophagia</taxon>
        <taxon>Cytophagales</taxon>
        <taxon>Raineyaceae</taxon>
        <taxon>Raineya</taxon>
    </lineage>
</organism>
<keyword evidence="4" id="KW-1185">Reference proteome</keyword>
<evidence type="ECO:0000313" key="3">
    <source>
        <dbReference type="EMBL" id="PKQ70477.1"/>
    </source>
</evidence>
<accession>A0A2N3IJJ1</accession>